<dbReference type="GO" id="GO:0046983">
    <property type="term" value="F:protein dimerization activity"/>
    <property type="evidence" value="ECO:0007669"/>
    <property type="project" value="InterPro"/>
</dbReference>
<comment type="caution">
    <text evidence="1">The sequence shown here is derived from an EMBL/GenBank/DDBJ whole genome shotgun (WGS) entry which is preliminary data.</text>
</comment>
<accession>A0A845R277</accession>
<dbReference type="Proteomes" id="UP000467132">
    <property type="component" value="Unassembled WGS sequence"/>
</dbReference>
<gene>
    <name evidence="1" type="ORF">D3Z33_07385</name>
</gene>
<dbReference type="InterPro" id="IPR036638">
    <property type="entry name" value="HLH_DNA-bd_sf"/>
</dbReference>
<keyword evidence="2" id="KW-1185">Reference proteome</keyword>
<evidence type="ECO:0000313" key="1">
    <source>
        <dbReference type="EMBL" id="NBI06683.1"/>
    </source>
</evidence>
<dbReference type="EMBL" id="QXXA01000007">
    <property type="protein sequence ID" value="NBI06683.1"/>
    <property type="molecule type" value="Genomic_DNA"/>
</dbReference>
<dbReference type="GO" id="GO:0043937">
    <property type="term" value="P:regulation of sporulation"/>
    <property type="evidence" value="ECO:0007669"/>
    <property type="project" value="InterPro"/>
</dbReference>
<sequence>MENIEKEIELLKSQINKILLKKNYICVKEVGNISQKLDKLLDIYDKI</sequence>
<protein>
    <submittedName>
        <fullName evidence="1">Spo0E family sporulation regulatory protein-aspartic acid phosphatase</fullName>
    </submittedName>
</protein>
<evidence type="ECO:0000313" key="2">
    <source>
        <dbReference type="Proteomes" id="UP000467132"/>
    </source>
</evidence>
<dbReference type="InterPro" id="IPR037208">
    <property type="entry name" value="Spo0E-like_sf"/>
</dbReference>
<dbReference type="SUPFAM" id="SSF140500">
    <property type="entry name" value="BAS1536-like"/>
    <property type="match status" value="1"/>
</dbReference>
<dbReference type="Gene3D" id="4.10.280.10">
    <property type="entry name" value="Helix-loop-helix DNA-binding domain"/>
    <property type="match status" value="1"/>
</dbReference>
<reference evidence="1 2" key="1">
    <citation type="submission" date="2018-08" db="EMBL/GenBank/DDBJ databases">
        <title>Murine metabolic-syndrome-specific gut microbial biobank.</title>
        <authorList>
            <person name="Liu C."/>
        </authorList>
    </citation>
    <scope>NUCLEOTIDE SEQUENCE [LARGE SCALE GENOMIC DNA]</scope>
    <source>
        <strain evidence="1 2">583</strain>
    </source>
</reference>
<proteinExistence type="predicted"/>
<organism evidence="1 2">
    <name type="scientific">Senegalia massiliensis</name>
    <dbReference type="NCBI Taxonomy" id="1720316"/>
    <lineage>
        <taxon>Bacteria</taxon>
        <taxon>Bacillati</taxon>
        <taxon>Bacillota</taxon>
        <taxon>Clostridia</taxon>
        <taxon>Eubacteriales</taxon>
        <taxon>Clostridiaceae</taxon>
        <taxon>Senegalia</taxon>
    </lineage>
</organism>
<dbReference type="AlphaFoldDB" id="A0A845R277"/>
<name>A0A845R277_9CLOT</name>